<reference evidence="2" key="1">
    <citation type="submission" date="2020-08" db="EMBL/GenBank/DDBJ databases">
        <title>Genome sequencing and assembly of the red palm weevil Rhynchophorus ferrugineus.</title>
        <authorList>
            <person name="Dias G.B."/>
            <person name="Bergman C.M."/>
            <person name="Manee M."/>
        </authorList>
    </citation>
    <scope>NUCLEOTIDE SEQUENCE</scope>
    <source>
        <strain evidence="2">AA-2017</strain>
        <tissue evidence="2">Whole larva</tissue>
    </source>
</reference>
<feature type="chain" id="PRO_5032933501" evidence="1">
    <location>
        <begin position="24"/>
        <end position="89"/>
    </location>
</feature>
<evidence type="ECO:0000256" key="1">
    <source>
        <dbReference type="SAM" id="SignalP"/>
    </source>
</evidence>
<keyword evidence="1" id="KW-0732">Signal</keyword>
<accession>A0A834HPJ7</accession>
<name>A0A834HPJ7_RHYFE</name>
<proteinExistence type="predicted"/>
<dbReference type="Proteomes" id="UP000625711">
    <property type="component" value="Unassembled WGS sequence"/>
</dbReference>
<feature type="signal peptide" evidence="1">
    <location>
        <begin position="1"/>
        <end position="23"/>
    </location>
</feature>
<organism evidence="2 3">
    <name type="scientific">Rhynchophorus ferrugineus</name>
    <name type="common">Red palm weevil</name>
    <name type="synonym">Curculio ferrugineus</name>
    <dbReference type="NCBI Taxonomy" id="354439"/>
    <lineage>
        <taxon>Eukaryota</taxon>
        <taxon>Metazoa</taxon>
        <taxon>Ecdysozoa</taxon>
        <taxon>Arthropoda</taxon>
        <taxon>Hexapoda</taxon>
        <taxon>Insecta</taxon>
        <taxon>Pterygota</taxon>
        <taxon>Neoptera</taxon>
        <taxon>Endopterygota</taxon>
        <taxon>Coleoptera</taxon>
        <taxon>Polyphaga</taxon>
        <taxon>Cucujiformia</taxon>
        <taxon>Curculionidae</taxon>
        <taxon>Dryophthorinae</taxon>
        <taxon>Rhynchophorus</taxon>
    </lineage>
</organism>
<protein>
    <submittedName>
        <fullName evidence="2">Uncharacterized protein</fullName>
    </submittedName>
</protein>
<dbReference type="AlphaFoldDB" id="A0A834HPJ7"/>
<comment type="caution">
    <text evidence="2">The sequence shown here is derived from an EMBL/GenBank/DDBJ whole genome shotgun (WGS) entry which is preliminary data.</text>
</comment>
<evidence type="ECO:0000313" key="3">
    <source>
        <dbReference type="Proteomes" id="UP000625711"/>
    </source>
</evidence>
<evidence type="ECO:0000313" key="2">
    <source>
        <dbReference type="EMBL" id="KAF7265128.1"/>
    </source>
</evidence>
<gene>
    <name evidence="2" type="ORF">GWI33_021435</name>
</gene>
<dbReference type="EMBL" id="JAACXV010014723">
    <property type="protein sequence ID" value="KAF7265128.1"/>
    <property type="molecule type" value="Genomic_DNA"/>
</dbReference>
<keyword evidence="3" id="KW-1185">Reference proteome</keyword>
<sequence length="89" mass="10270">MCRSLKVQIKLLILIAQIPLNLTVEIEEYLGSINEKSDEKSELYCAEICELGIPQPLKWSMNWFSRKWKTNKAGKNLSNKLSLYLRAAL</sequence>